<evidence type="ECO:0000313" key="2">
    <source>
        <dbReference type="EMBL" id="HIX58342.1"/>
    </source>
</evidence>
<dbReference type="PROSITE" id="PS50943">
    <property type="entry name" value="HTH_CROC1"/>
    <property type="match status" value="1"/>
</dbReference>
<dbReference type="SUPFAM" id="SSF47413">
    <property type="entry name" value="lambda repressor-like DNA-binding domains"/>
    <property type="match status" value="1"/>
</dbReference>
<name>A0A9D2B1R3_9FIRM</name>
<proteinExistence type="predicted"/>
<dbReference type="EMBL" id="DXEX01000037">
    <property type="protein sequence ID" value="HIX58342.1"/>
    <property type="molecule type" value="Genomic_DNA"/>
</dbReference>
<evidence type="ECO:0000259" key="1">
    <source>
        <dbReference type="PROSITE" id="PS50943"/>
    </source>
</evidence>
<evidence type="ECO:0000313" key="3">
    <source>
        <dbReference type="Proteomes" id="UP000886817"/>
    </source>
</evidence>
<dbReference type="InterPro" id="IPR001387">
    <property type="entry name" value="Cro/C1-type_HTH"/>
</dbReference>
<accession>A0A9D2B1R3</accession>
<organism evidence="2 3">
    <name type="scientific">Candidatus Blautia gallistercoris</name>
    <dbReference type="NCBI Taxonomy" id="2838490"/>
    <lineage>
        <taxon>Bacteria</taxon>
        <taxon>Bacillati</taxon>
        <taxon>Bacillota</taxon>
        <taxon>Clostridia</taxon>
        <taxon>Lachnospirales</taxon>
        <taxon>Lachnospiraceae</taxon>
        <taxon>Blautia</taxon>
    </lineage>
</organism>
<reference evidence="2" key="1">
    <citation type="journal article" date="2021" name="PeerJ">
        <title>Extensive microbial diversity within the chicken gut microbiome revealed by metagenomics and culture.</title>
        <authorList>
            <person name="Gilroy R."/>
            <person name="Ravi A."/>
            <person name="Getino M."/>
            <person name="Pursley I."/>
            <person name="Horton D.L."/>
            <person name="Alikhan N.F."/>
            <person name="Baker D."/>
            <person name="Gharbi K."/>
            <person name="Hall N."/>
            <person name="Watson M."/>
            <person name="Adriaenssens E.M."/>
            <person name="Foster-Nyarko E."/>
            <person name="Jarju S."/>
            <person name="Secka A."/>
            <person name="Antonio M."/>
            <person name="Oren A."/>
            <person name="Chaudhuri R.R."/>
            <person name="La Ragione R."/>
            <person name="Hildebrand F."/>
            <person name="Pallen M.J."/>
        </authorList>
    </citation>
    <scope>NUCLEOTIDE SEQUENCE</scope>
    <source>
        <strain evidence="2">ChiSjej1B19-8411</strain>
    </source>
</reference>
<protein>
    <submittedName>
        <fullName evidence="2">Helix-turn-helix domain-containing protein</fullName>
    </submittedName>
</protein>
<feature type="domain" description="HTH cro/C1-type" evidence="1">
    <location>
        <begin position="11"/>
        <end position="65"/>
    </location>
</feature>
<dbReference type="Proteomes" id="UP000886817">
    <property type="component" value="Unassembled WGS sequence"/>
</dbReference>
<dbReference type="GO" id="GO:0003677">
    <property type="term" value="F:DNA binding"/>
    <property type="evidence" value="ECO:0007669"/>
    <property type="project" value="InterPro"/>
</dbReference>
<gene>
    <name evidence="2" type="ORF">IAA45_01305</name>
</gene>
<sequence length="108" mass="12305">MDNLQKIGNRIKKQRMLLGYSREELAEKAHITPRFCYDLELGLKGMSLETLCNLKEALNLSTDYILFGTEAADGENTEYITALVETCPPDKRSYLAEIISKYLQAVNR</sequence>
<dbReference type="SMART" id="SM00530">
    <property type="entry name" value="HTH_XRE"/>
    <property type="match status" value="1"/>
</dbReference>
<dbReference type="Gene3D" id="1.10.260.40">
    <property type="entry name" value="lambda repressor-like DNA-binding domains"/>
    <property type="match status" value="1"/>
</dbReference>
<dbReference type="Pfam" id="PF01381">
    <property type="entry name" value="HTH_3"/>
    <property type="match status" value="1"/>
</dbReference>
<dbReference type="InterPro" id="IPR010982">
    <property type="entry name" value="Lambda_DNA-bd_dom_sf"/>
</dbReference>
<reference evidence="2" key="2">
    <citation type="submission" date="2021-04" db="EMBL/GenBank/DDBJ databases">
        <authorList>
            <person name="Gilroy R."/>
        </authorList>
    </citation>
    <scope>NUCLEOTIDE SEQUENCE</scope>
    <source>
        <strain evidence="2">ChiSjej1B19-8411</strain>
    </source>
</reference>
<comment type="caution">
    <text evidence="2">The sequence shown here is derived from an EMBL/GenBank/DDBJ whole genome shotgun (WGS) entry which is preliminary data.</text>
</comment>
<dbReference type="CDD" id="cd00093">
    <property type="entry name" value="HTH_XRE"/>
    <property type="match status" value="1"/>
</dbReference>
<dbReference type="AlphaFoldDB" id="A0A9D2B1R3"/>